<dbReference type="HOGENOM" id="CLU_1524705_0_0_1"/>
<dbReference type="AlphaFoldDB" id="F0UIQ4"/>
<evidence type="ECO:0000313" key="1">
    <source>
        <dbReference type="EMBL" id="EGC45607.1"/>
    </source>
</evidence>
<dbReference type="EMBL" id="DS990639">
    <property type="protein sequence ID" value="EGC45607.1"/>
    <property type="molecule type" value="Genomic_DNA"/>
</dbReference>
<evidence type="ECO:0000313" key="2">
    <source>
        <dbReference type="Proteomes" id="UP000008142"/>
    </source>
</evidence>
<reference evidence="2" key="1">
    <citation type="submission" date="2008-07" db="EMBL/GenBank/DDBJ databases">
        <title>Annotation of Ajellomyces capsulatus strain H88.</title>
        <authorList>
            <person name="Champion M."/>
            <person name="Cuomo C."/>
            <person name="Ma L.-J."/>
            <person name="Henn M.R."/>
            <person name="Sil A."/>
            <person name="Goldman B."/>
            <person name="Young S.K."/>
            <person name="Kodira C.D."/>
            <person name="Zeng Q."/>
            <person name="Koehrsen M."/>
            <person name="Alvarado L."/>
            <person name="Berlin A."/>
            <person name="Borenstein D."/>
            <person name="Chen Z."/>
            <person name="Engels R."/>
            <person name="Freedman E."/>
            <person name="Gellesch M."/>
            <person name="Goldberg J."/>
            <person name="Griggs A."/>
            <person name="Gujja S."/>
            <person name="Heiman D."/>
            <person name="Hepburn T."/>
            <person name="Howarth C."/>
            <person name="Jen D."/>
            <person name="Larson L."/>
            <person name="Lewis B."/>
            <person name="Mehta T."/>
            <person name="Park D."/>
            <person name="Pearson M."/>
            <person name="Roberts A."/>
            <person name="Saif S."/>
            <person name="Shea T."/>
            <person name="Shenoy N."/>
            <person name="Sisk P."/>
            <person name="Stolte C."/>
            <person name="Sykes S."/>
            <person name="Walk T."/>
            <person name="White J."/>
            <person name="Yandava C."/>
            <person name="Klein B."/>
            <person name="McEwen J.G."/>
            <person name="Puccia R."/>
            <person name="Goldman G.H."/>
            <person name="Felipe M.S."/>
            <person name="Nino-Vega G."/>
            <person name="San-Blas G."/>
            <person name="Taylor J."/>
            <person name="Mendoza L."/>
            <person name="Galagan J."/>
            <person name="Nusbaum C."/>
            <person name="Birren B."/>
        </authorList>
    </citation>
    <scope>NUCLEOTIDE SEQUENCE [LARGE SCALE GENOMIC DNA]</scope>
    <source>
        <strain evidence="2">H88</strain>
    </source>
</reference>
<dbReference type="OMA" id="ITENWNA"/>
<gene>
    <name evidence="1" type="ORF">HCEG_04822</name>
</gene>
<organism evidence="2">
    <name type="scientific">Ajellomyces capsulatus (strain H88)</name>
    <name type="common">Darling's disease fungus</name>
    <name type="synonym">Histoplasma capsulatum</name>
    <dbReference type="NCBI Taxonomy" id="544711"/>
    <lineage>
        <taxon>Eukaryota</taxon>
        <taxon>Fungi</taxon>
        <taxon>Dikarya</taxon>
        <taxon>Ascomycota</taxon>
        <taxon>Pezizomycotina</taxon>
        <taxon>Eurotiomycetes</taxon>
        <taxon>Eurotiomycetidae</taxon>
        <taxon>Onygenales</taxon>
        <taxon>Ajellomycetaceae</taxon>
        <taxon>Histoplasma</taxon>
    </lineage>
</organism>
<name>F0UIQ4_AJEC8</name>
<proteinExistence type="predicted"/>
<accession>F0UIQ4</accession>
<protein>
    <submittedName>
        <fullName evidence="1">Uncharacterized protein</fullName>
    </submittedName>
</protein>
<dbReference type="Proteomes" id="UP000008142">
    <property type="component" value="Unassembled WGS sequence"/>
</dbReference>
<sequence length="185" mass="20664">MKLLWNHRNELGVGSAVTGGSFQSRLWTSASPHRVITENWNASVELCLQESSEHMSEYLQDIKGGNSYVAVRSNKSAALVGIGTLTSHPGEGNDSSQQSLLKRYLEEAFFYSFYPIFIRGFLKSVRSVIILQNLLAGRERQLLNFQYSDALFEEHCQLQFIGRDLLQACSRSPTAGAAIARHPLL</sequence>